<dbReference type="InParanoid" id="A0A0C3ET97"/>
<proteinExistence type="predicted"/>
<dbReference type="HOGENOM" id="CLU_142395_0_0_1"/>
<protein>
    <submittedName>
        <fullName evidence="1">Uncharacterized protein</fullName>
    </submittedName>
</protein>
<reference evidence="1 2" key="1">
    <citation type="submission" date="2014-04" db="EMBL/GenBank/DDBJ databases">
        <authorList>
            <consortium name="DOE Joint Genome Institute"/>
            <person name="Kuo A."/>
            <person name="Tarkka M."/>
            <person name="Buscot F."/>
            <person name="Kohler A."/>
            <person name="Nagy L.G."/>
            <person name="Floudas D."/>
            <person name="Copeland A."/>
            <person name="Barry K.W."/>
            <person name="Cichocki N."/>
            <person name="Veneault-Fourrey C."/>
            <person name="LaButti K."/>
            <person name="Lindquist E.A."/>
            <person name="Lipzen A."/>
            <person name="Lundell T."/>
            <person name="Morin E."/>
            <person name="Murat C."/>
            <person name="Sun H."/>
            <person name="Tunlid A."/>
            <person name="Henrissat B."/>
            <person name="Grigoriev I.V."/>
            <person name="Hibbett D.S."/>
            <person name="Martin F."/>
            <person name="Nordberg H.P."/>
            <person name="Cantor M.N."/>
            <person name="Hua S.X."/>
        </authorList>
    </citation>
    <scope>NUCLEOTIDE SEQUENCE [LARGE SCALE GENOMIC DNA]</scope>
    <source>
        <strain evidence="1 2">F 1598</strain>
    </source>
</reference>
<reference evidence="2" key="2">
    <citation type="submission" date="2015-01" db="EMBL/GenBank/DDBJ databases">
        <title>Evolutionary Origins and Diversification of the Mycorrhizal Mutualists.</title>
        <authorList>
            <consortium name="DOE Joint Genome Institute"/>
            <consortium name="Mycorrhizal Genomics Consortium"/>
            <person name="Kohler A."/>
            <person name="Kuo A."/>
            <person name="Nagy L.G."/>
            <person name="Floudas D."/>
            <person name="Copeland A."/>
            <person name="Barry K.W."/>
            <person name="Cichocki N."/>
            <person name="Veneault-Fourrey C."/>
            <person name="LaButti K."/>
            <person name="Lindquist E.A."/>
            <person name="Lipzen A."/>
            <person name="Lundell T."/>
            <person name="Morin E."/>
            <person name="Murat C."/>
            <person name="Riley R."/>
            <person name="Ohm R."/>
            <person name="Sun H."/>
            <person name="Tunlid A."/>
            <person name="Henrissat B."/>
            <person name="Grigoriev I.V."/>
            <person name="Hibbett D.S."/>
            <person name="Martin F."/>
        </authorList>
    </citation>
    <scope>NUCLEOTIDE SEQUENCE [LARGE SCALE GENOMIC DNA]</scope>
    <source>
        <strain evidence="2">F 1598</strain>
    </source>
</reference>
<name>A0A0C3ET97_PILCF</name>
<dbReference type="EMBL" id="KN833555">
    <property type="protein sequence ID" value="KIM71041.1"/>
    <property type="molecule type" value="Genomic_DNA"/>
</dbReference>
<gene>
    <name evidence="1" type="ORF">PILCRDRAFT_29853</name>
</gene>
<dbReference type="STRING" id="765440.A0A0C3ET97"/>
<organism evidence="1 2">
    <name type="scientific">Piloderma croceum (strain F 1598)</name>
    <dbReference type="NCBI Taxonomy" id="765440"/>
    <lineage>
        <taxon>Eukaryota</taxon>
        <taxon>Fungi</taxon>
        <taxon>Dikarya</taxon>
        <taxon>Basidiomycota</taxon>
        <taxon>Agaricomycotina</taxon>
        <taxon>Agaricomycetes</taxon>
        <taxon>Agaricomycetidae</taxon>
        <taxon>Atheliales</taxon>
        <taxon>Atheliaceae</taxon>
        <taxon>Piloderma</taxon>
    </lineage>
</organism>
<feature type="non-terminal residue" evidence="1">
    <location>
        <position position="111"/>
    </location>
</feature>
<evidence type="ECO:0000313" key="1">
    <source>
        <dbReference type="EMBL" id="KIM71041.1"/>
    </source>
</evidence>
<evidence type="ECO:0000313" key="2">
    <source>
        <dbReference type="Proteomes" id="UP000054166"/>
    </source>
</evidence>
<dbReference type="Proteomes" id="UP000054166">
    <property type="component" value="Unassembled WGS sequence"/>
</dbReference>
<accession>A0A0C3ET97</accession>
<sequence length="111" mass="12419">MNSVNASTGFSNFQIRLGRSPRLIPPIVPASLISPVSNDSDAMRAKGVIEKLQTDVAEAKDNLFQAKVFQTFYANQNRSPEIPFKIGDKVMLSTLHRRQEFKKKGEKRAAK</sequence>
<keyword evidence="2" id="KW-1185">Reference proteome</keyword>
<dbReference type="AlphaFoldDB" id="A0A0C3ET97"/>
<dbReference type="OrthoDB" id="3268967at2759"/>